<comment type="similarity">
    <text evidence="1">Belongs to the LysR transcriptional regulatory family.</text>
</comment>
<dbReference type="RefSeq" id="WP_036311079.1">
    <property type="nucleotide sequence ID" value="NZ_JRQD01000001.1"/>
</dbReference>
<protein>
    <submittedName>
        <fullName evidence="6">Hydrogen peroxide-inducible activator</fullName>
    </submittedName>
</protein>
<dbReference type="AlphaFoldDB" id="A0A0A0BH15"/>
<dbReference type="PANTHER" id="PTHR30346">
    <property type="entry name" value="TRANSCRIPTIONAL DUAL REGULATOR HCAR-RELATED"/>
    <property type="match status" value="1"/>
</dbReference>
<evidence type="ECO:0000256" key="2">
    <source>
        <dbReference type="ARBA" id="ARBA00023015"/>
    </source>
</evidence>
<reference evidence="6 7" key="1">
    <citation type="submission" date="2014-09" db="EMBL/GenBank/DDBJ databases">
        <authorList>
            <person name="Grob C."/>
            <person name="Taubert M."/>
            <person name="Howat A.M."/>
            <person name="Burns O.J."/>
            <person name="Dixon J.L."/>
            <person name="Chen Y."/>
            <person name="Murrell J.C."/>
        </authorList>
    </citation>
    <scope>NUCLEOTIDE SEQUENCE [LARGE SCALE GENOMIC DNA]</scope>
    <source>
        <strain evidence="6">L4</strain>
    </source>
</reference>
<dbReference type="GO" id="GO:0032993">
    <property type="term" value="C:protein-DNA complex"/>
    <property type="evidence" value="ECO:0007669"/>
    <property type="project" value="TreeGrafter"/>
</dbReference>
<dbReference type="InterPro" id="IPR000847">
    <property type="entry name" value="LysR_HTH_N"/>
</dbReference>
<dbReference type="CDD" id="cd08411">
    <property type="entry name" value="PBP2_OxyR"/>
    <property type="match status" value="1"/>
</dbReference>
<name>A0A0A0BH15_9GAMM</name>
<feature type="domain" description="HTH lysR-type" evidence="5">
    <location>
        <begin position="2"/>
        <end position="59"/>
    </location>
</feature>
<evidence type="ECO:0000256" key="3">
    <source>
        <dbReference type="ARBA" id="ARBA00023125"/>
    </source>
</evidence>
<dbReference type="STRING" id="392484.LP43_0214"/>
<dbReference type="Pfam" id="PF00126">
    <property type="entry name" value="HTH_1"/>
    <property type="match status" value="1"/>
</dbReference>
<organism evidence="6 7">
    <name type="scientific">Methylophaga thiooxydans</name>
    <dbReference type="NCBI Taxonomy" id="392484"/>
    <lineage>
        <taxon>Bacteria</taxon>
        <taxon>Pseudomonadati</taxon>
        <taxon>Pseudomonadota</taxon>
        <taxon>Gammaproteobacteria</taxon>
        <taxon>Thiotrichales</taxon>
        <taxon>Piscirickettsiaceae</taxon>
        <taxon>Methylophaga</taxon>
    </lineage>
</organism>
<comment type="caution">
    <text evidence="6">The sequence shown here is derived from an EMBL/GenBank/DDBJ whole genome shotgun (WGS) entry which is preliminary data.</text>
</comment>
<dbReference type="InterPro" id="IPR036388">
    <property type="entry name" value="WH-like_DNA-bd_sf"/>
</dbReference>
<dbReference type="InterPro" id="IPR036390">
    <property type="entry name" value="WH_DNA-bd_sf"/>
</dbReference>
<evidence type="ECO:0000256" key="4">
    <source>
        <dbReference type="ARBA" id="ARBA00023163"/>
    </source>
</evidence>
<accession>A0A0A0BH15</accession>
<dbReference type="SUPFAM" id="SSF46785">
    <property type="entry name" value="Winged helix' DNA-binding domain"/>
    <property type="match status" value="1"/>
</dbReference>
<dbReference type="Gene3D" id="3.40.190.10">
    <property type="entry name" value="Periplasmic binding protein-like II"/>
    <property type="match status" value="2"/>
</dbReference>
<keyword evidence="2" id="KW-0805">Transcription regulation</keyword>
<dbReference type="GO" id="GO:0003677">
    <property type="term" value="F:DNA binding"/>
    <property type="evidence" value="ECO:0007669"/>
    <property type="project" value="UniProtKB-KW"/>
</dbReference>
<dbReference type="PRINTS" id="PR00039">
    <property type="entry name" value="HTHLYSR"/>
</dbReference>
<dbReference type="PROSITE" id="PS50931">
    <property type="entry name" value="HTH_LYSR"/>
    <property type="match status" value="1"/>
</dbReference>
<dbReference type="Gene3D" id="1.10.10.10">
    <property type="entry name" value="Winged helix-like DNA-binding domain superfamily/Winged helix DNA-binding domain"/>
    <property type="match status" value="1"/>
</dbReference>
<proteinExistence type="inferred from homology"/>
<keyword evidence="4" id="KW-0804">Transcription</keyword>
<dbReference type="InterPro" id="IPR005119">
    <property type="entry name" value="LysR_subst-bd"/>
</dbReference>
<evidence type="ECO:0000313" key="6">
    <source>
        <dbReference type="EMBL" id="KGM07798.1"/>
    </source>
</evidence>
<dbReference type="FunFam" id="1.10.10.10:FF:000001">
    <property type="entry name" value="LysR family transcriptional regulator"/>
    <property type="match status" value="1"/>
</dbReference>
<evidence type="ECO:0000313" key="7">
    <source>
        <dbReference type="Proteomes" id="UP000029999"/>
    </source>
</evidence>
<dbReference type="PANTHER" id="PTHR30346:SF10">
    <property type="entry name" value="TRANSCRIPTIONAL REGULATOR OF OXIDATIVE STRESS OXYR"/>
    <property type="match status" value="1"/>
</dbReference>
<gene>
    <name evidence="6" type="ORF">LP43_0214</name>
</gene>
<sequence length="298" mass="33733">MISIKQLRYALTVEETLHFKHAAENCNISQSALSTALNELEKQLGLKIFERDNRKVQVTPIGQRVLLQARSIILQVDDLEHFADIQKLPFSYPLDVGMIPTIAPYLLPKLLPVLNKKYPLARLNIVENQSHQLVERVRSGELDAAVLALPFPFKGLLSLPFWEEDFYWIAPKGEQYTDQQEISSNELNYCNLLLLEEGHCLKDHILDACKMTDQHTSRSFSATSLNTLIQMVLGNLGTTLIPDMAIEQLTSQHDSLSVVHLQEPGPHRQLAFIVRPNFTRLSSIEALIDMAKQALMKA</sequence>
<keyword evidence="3" id="KW-0238">DNA-binding</keyword>
<evidence type="ECO:0000259" key="5">
    <source>
        <dbReference type="PROSITE" id="PS50931"/>
    </source>
</evidence>
<dbReference type="GO" id="GO:0003700">
    <property type="term" value="F:DNA-binding transcription factor activity"/>
    <property type="evidence" value="ECO:0007669"/>
    <property type="project" value="InterPro"/>
</dbReference>
<dbReference type="Proteomes" id="UP000029999">
    <property type="component" value="Unassembled WGS sequence"/>
</dbReference>
<dbReference type="SUPFAM" id="SSF53850">
    <property type="entry name" value="Periplasmic binding protein-like II"/>
    <property type="match status" value="1"/>
</dbReference>
<dbReference type="EMBL" id="JRQD01000001">
    <property type="protein sequence ID" value="KGM07798.1"/>
    <property type="molecule type" value="Genomic_DNA"/>
</dbReference>
<dbReference type="Pfam" id="PF03466">
    <property type="entry name" value="LysR_substrate"/>
    <property type="match status" value="1"/>
</dbReference>
<evidence type="ECO:0000256" key="1">
    <source>
        <dbReference type="ARBA" id="ARBA00009437"/>
    </source>
</evidence>